<dbReference type="InterPro" id="IPR008927">
    <property type="entry name" value="6-PGluconate_DH-like_C_sf"/>
</dbReference>
<dbReference type="AlphaFoldDB" id="A0A1Q9DF74"/>
<proteinExistence type="predicted"/>
<dbReference type="InterPro" id="IPR051402">
    <property type="entry name" value="KPR-Related"/>
</dbReference>
<evidence type="ECO:0000259" key="2">
    <source>
        <dbReference type="Pfam" id="PF08546"/>
    </source>
</evidence>
<gene>
    <name evidence="3" type="ORF">AK812_SmicGene24239</name>
</gene>
<keyword evidence="4" id="KW-1185">Reference proteome</keyword>
<dbReference type="Pfam" id="PF08546">
    <property type="entry name" value="ApbA_C"/>
    <property type="match status" value="1"/>
</dbReference>
<feature type="compositionally biased region" description="Basic and acidic residues" evidence="1">
    <location>
        <begin position="544"/>
        <end position="558"/>
    </location>
</feature>
<evidence type="ECO:0000313" key="3">
    <source>
        <dbReference type="EMBL" id="OLP93818.1"/>
    </source>
</evidence>
<dbReference type="Gene3D" id="1.10.1040.10">
    <property type="entry name" value="N-(1-d-carboxylethyl)-l-norvaline Dehydrogenase, domain 2"/>
    <property type="match status" value="1"/>
</dbReference>
<dbReference type="PANTHER" id="PTHR21708">
    <property type="entry name" value="PROBABLE 2-DEHYDROPANTOATE 2-REDUCTASE"/>
    <property type="match status" value="1"/>
</dbReference>
<name>A0A1Q9DF74_SYMMI</name>
<feature type="region of interest" description="Disordered" evidence="1">
    <location>
        <begin position="477"/>
        <end position="558"/>
    </location>
</feature>
<dbReference type="EMBL" id="LSRX01000568">
    <property type="protein sequence ID" value="OLP93818.1"/>
    <property type="molecule type" value="Genomic_DNA"/>
</dbReference>
<dbReference type="SUPFAM" id="SSF48179">
    <property type="entry name" value="6-phosphogluconate dehydrogenase C-terminal domain-like"/>
    <property type="match status" value="1"/>
</dbReference>
<dbReference type="Proteomes" id="UP000186817">
    <property type="component" value="Unassembled WGS sequence"/>
</dbReference>
<reference evidence="3 4" key="1">
    <citation type="submission" date="2016-02" db="EMBL/GenBank/DDBJ databases">
        <title>Genome analysis of coral dinoflagellate symbionts highlights evolutionary adaptations to a symbiotic lifestyle.</title>
        <authorList>
            <person name="Aranda M."/>
            <person name="Li Y."/>
            <person name="Liew Y.J."/>
            <person name="Baumgarten S."/>
            <person name="Simakov O."/>
            <person name="Wilson M."/>
            <person name="Piel J."/>
            <person name="Ashoor H."/>
            <person name="Bougouffa S."/>
            <person name="Bajic V.B."/>
            <person name="Ryu T."/>
            <person name="Ravasi T."/>
            <person name="Bayer T."/>
            <person name="Micklem G."/>
            <person name="Kim H."/>
            <person name="Bhak J."/>
            <person name="Lajeunesse T.C."/>
            <person name="Voolstra C.R."/>
        </authorList>
    </citation>
    <scope>NUCLEOTIDE SEQUENCE [LARGE SCALE GENOMIC DNA]</scope>
    <source>
        <strain evidence="3 4">CCMP2467</strain>
    </source>
</reference>
<feature type="compositionally biased region" description="Acidic residues" evidence="1">
    <location>
        <begin position="479"/>
        <end position="491"/>
    </location>
</feature>
<evidence type="ECO:0000313" key="4">
    <source>
        <dbReference type="Proteomes" id="UP000186817"/>
    </source>
</evidence>
<feature type="compositionally biased region" description="Basic and acidic residues" evidence="1">
    <location>
        <begin position="524"/>
        <end position="534"/>
    </location>
</feature>
<dbReference type="GO" id="GO:0005737">
    <property type="term" value="C:cytoplasm"/>
    <property type="evidence" value="ECO:0007669"/>
    <property type="project" value="TreeGrafter"/>
</dbReference>
<accession>A0A1Q9DF74</accession>
<dbReference type="InterPro" id="IPR013328">
    <property type="entry name" value="6PGD_dom2"/>
</dbReference>
<dbReference type="PANTHER" id="PTHR21708:SF26">
    <property type="entry name" value="2-DEHYDROPANTOATE 2-REDUCTASE"/>
    <property type="match status" value="1"/>
</dbReference>
<dbReference type="OrthoDB" id="426002at2759"/>
<evidence type="ECO:0000256" key="1">
    <source>
        <dbReference type="SAM" id="MobiDB-lite"/>
    </source>
</evidence>
<sequence>MRLCMPCEVHLSAKLNSMLIACVHIKALAAAGGRRIWEKFTFICSTTAVQATTGPHATQDMIPQIPELYLTWRTAMTEIITLCHSYGIKYEMEQLEKRVEALQAAVGATTSCSRDLWNGKPSEVDDLLGSVVRMGKEQKVPVPTISACYGTLILRDRIARGETLPIKAPTEGRAFSRWRKGSAKQIFATHRQRLSQRLFLAKPVFAGAQVKVHGILRNMGFVRLLHFDTQHRGGMELRPFLVQQRELCERADLDSTAEAAREVVDATIKTLMSNMDSTNPMAMLAKKRRSGKMSVYLERQEAELEAYLQRLSEFNRSLIGQFLRLVDVMQQSCLVDLAVSKARTLFKCLERTPKLFQASAAFEIKSEGDCHCSSLPWLTLSRPPVVLPSCCSSWTASGAYSHWVLHAWGLVAGVTLGLPVRPPFFFLLNVGDCVAAIRGGPVVGLVFFAEKTMADDQETQAATALAVAMQVDVGSPTELADDTDLGEDPFGDDVPAACDGTTGRSAHPAVKLEKRKREKKPKARRGDARPVRDEGDSEDEDLESPSKRASGSDDRPLTSREMRELLAGHMIEMKNAWGNIQGRVERVELAQSKNNLVVDDLQARTVVVEKDLARQRQSAQETATNLESLTTEVRNMKVKMDELASKGTTGPTTANPAHEVPPDPWADFLRRRAPPTNVPDHARSAPNNTEGDKTDQLTEDEKRTLVIGGWSQDTRRATIEEEFSVILANPELKAHIDAEKITVYGPRRSVGMLKFTLRPAESEHELKERMWKIVRGIAALKIVLPSTKNIGEEKTLWASFVKTRSARIKSGHVSMIRRVCISLARDSAAQQAAGVINGYNQLPTSYDCDWNLGTIWCGPNKLGSASHRCPRDEETVVMTGGWVSLSAVAKTALCSIDEAKHAFEREL</sequence>
<feature type="region of interest" description="Disordered" evidence="1">
    <location>
        <begin position="644"/>
        <end position="697"/>
    </location>
</feature>
<dbReference type="InterPro" id="IPR013752">
    <property type="entry name" value="KPA_reductase"/>
</dbReference>
<comment type="caution">
    <text evidence="3">The sequence shown here is derived from an EMBL/GenBank/DDBJ whole genome shotgun (WGS) entry which is preliminary data.</text>
</comment>
<feature type="domain" description="Ketopantoate reductase C-terminal" evidence="2">
    <location>
        <begin position="35"/>
        <end position="151"/>
    </location>
</feature>
<organism evidence="3 4">
    <name type="scientific">Symbiodinium microadriaticum</name>
    <name type="common">Dinoflagellate</name>
    <name type="synonym">Zooxanthella microadriatica</name>
    <dbReference type="NCBI Taxonomy" id="2951"/>
    <lineage>
        <taxon>Eukaryota</taxon>
        <taxon>Sar</taxon>
        <taxon>Alveolata</taxon>
        <taxon>Dinophyceae</taxon>
        <taxon>Suessiales</taxon>
        <taxon>Symbiodiniaceae</taxon>
        <taxon>Symbiodinium</taxon>
    </lineage>
</organism>
<feature type="compositionally biased region" description="Basic residues" evidence="1">
    <location>
        <begin position="513"/>
        <end position="523"/>
    </location>
</feature>
<protein>
    <recommendedName>
        <fullName evidence="2">Ketopantoate reductase C-terminal domain-containing protein</fullName>
    </recommendedName>
</protein>
<feature type="compositionally biased region" description="Polar residues" evidence="1">
    <location>
        <begin position="646"/>
        <end position="655"/>
    </location>
</feature>